<comment type="caution">
    <text evidence="2">The sequence shown here is derived from an EMBL/GenBank/DDBJ whole genome shotgun (WGS) entry which is preliminary data.</text>
</comment>
<keyword evidence="1" id="KW-0472">Membrane</keyword>
<dbReference type="Proteomes" id="UP001221757">
    <property type="component" value="Unassembled WGS sequence"/>
</dbReference>
<evidence type="ECO:0000256" key="1">
    <source>
        <dbReference type="SAM" id="Phobius"/>
    </source>
</evidence>
<evidence type="ECO:0000313" key="2">
    <source>
        <dbReference type="EMBL" id="KAJ7624152.1"/>
    </source>
</evidence>
<keyword evidence="1" id="KW-0812">Transmembrane</keyword>
<dbReference type="EMBL" id="JARKIE010000620">
    <property type="protein sequence ID" value="KAJ7624152.1"/>
    <property type="molecule type" value="Genomic_DNA"/>
</dbReference>
<protein>
    <submittedName>
        <fullName evidence="2">Uncharacterized protein</fullName>
    </submittedName>
</protein>
<organism evidence="2 3">
    <name type="scientific">Mycena rosella</name>
    <name type="common">Pink bonnet</name>
    <name type="synonym">Agaricus rosellus</name>
    <dbReference type="NCBI Taxonomy" id="1033263"/>
    <lineage>
        <taxon>Eukaryota</taxon>
        <taxon>Fungi</taxon>
        <taxon>Dikarya</taxon>
        <taxon>Basidiomycota</taxon>
        <taxon>Agaricomycotina</taxon>
        <taxon>Agaricomycetes</taxon>
        <taxon>Agaricomycetidae</taxon>
        <taxon>Agaricales</taxon>
        <taxon>Marasmiineae</taxon>
        <taxon>Mycenaceae</taxon>
        <taxon>Mycena</taxon>
    </lineage>
</organism>
<reference evidence="2" key="1">
    <citation type="submission" date="2023-03" db="EMBL/GenBank/DDBJ databases">
        <title>Massive genome expansion in bonnet fungi (Mycena s.s.) driven by repeated elements and novel gene families across ecological guilds.</title>
        <authorList>
            <consortium name="Lawrence Berkeley National Laboratory"/>
            <person name="Harder C.B."/>
            <person name="Miyauchi S."/>
            <person name="Viragh M."/>
            <person name="Kuo A."/>
            <person name="Thoen E."/>
            <person name="Andreopoulos B."/>
            <person name="Lu D."/>
            <person name="Skrede I."/>
            <person name="Drula E."/>
            <person name="Henrissat B."/>
            <person name="Morin E."/>
            <person name="Kohler A."/>
            <person name="Barry K."/>
            <person name="LaButti K."/>
            <person name="Morin E."/>
            <person name="Salamov A."/>
            <person name="Lipzen A."/>
            <person name="Mereny Z."/>
            <person name="Hegedus B."/>
            <person name="Baldrian P."/>
            <person name="Stursova M."/>
            <person name="Weitz H."/>
            <person name="Taylor A."/>
            <person name="Grigoriev I.V."/>
            <person name="Nagy L.G."/>
            <person name="Martin F."/>
            <person name="Kauserud H."/>
        </authorList>
    </citation>
    <scope>NUCLEOTIDE SEQUENCE</scope>
    <source>
        <strain evidence="2">CBHHK067</strain>
    </source>
</reference>
<name>A0AAD7FHD2_MYCRO</name>
<accession>A0AAD7FHD2</accession>
<keyword evidence="1" id="KW-1133">Transmembrane helix</keyword>
<keyword evidence="3" id="KW-1185">Reference proteome</keyword>
<sequence length="134" mass="14871">MLLASTRPPHEPAVVRLSLRTSTLYALVHAHPSPPASHTAELKDSWRRWRLGLKQGWAGSSRASRSSPPPRRARLLLRVYVRVLARAAAQADVRRMRRRCAPVCALLALTLWLPYPVLILVRTALRVLFGGGGA</sequence>
<feature type="transmembrane region" description="Helical" evidence="1">
    <location>
        <begin position="103"/>
        <end position="125"/>
    </location>
</feature>
<gene>
    <name evidence="2" type="ORF">B0H17DRAFT_1218961</name>
</gene>
<dbReference type="AlphaFoldDB" id="A0AAD7FHD2"/>
<proteinExistence type="predicted"/>
<evidence type="ECO:0000313" key="3">
    <source>
        <dbReference type="Proteomes" id="UP001221757"/>
    </source>
</evidence>